<gene>
    <name evidence="2" type="ORF">AFUS01_LOCUS33520</name>
</gene>
<dbReference type="InterPro" id="IPR000742">
    <property type="entry name" value="EGF"/>
</dbReference>
<protein>
    <recommendedName>
        <fullName evidence="1">EGF-like domain-containing protein</fullName>
    </recommendedName>
</protein>
<dbReference type="EMBL" id="CAJVCH010529027">
    <property type="protein sequence ID" value="CAG7823297.1"/>
    <property type="molecule type" value="Genomic_DNA"/>
</dbReference>
<evidence type="ECO:0000259" key="1">
    <source>
        <dbReference type="PROSITE" id="PS01186"/>
    </source>
</evidence>
<accession>A0A8J2L064</accession>
<dbReference type="SMART" id="SM00181">
    <property type="entry name" value="EGF"/>
    <property type="match status" value="4"/>
</dbReference>
<comment type="caution">
    <text evidence="2">The sequence shown here is derived from an EMBL/GenBank/DDBJ whole genome shotgun (WGS) entry which is preliminary data.</text>
</comment>
<keyword evidence="3" id="KW-1185">Reference proteome</keyword>
<feature type="non-terminal residue" evidence="2">
    <location>
        <position position="1"/>
    </location>
</feature>
<reference evidence="2" key="1">
    <citation type="submission" date="2021-06" db="EMBL/GenBank/DDBJ databases">
        <authorList>
            <person name="Hodson N. C."/>
            <person name="Mongue J. A."/>
            <person name="Jaron S. K."/>
        </authorList>
    </citation>
    <scope>NUCLEOTIDE SEQUENCE</scope>
</reference>
<organism evidence="2 3">
    <name type="scientific">Allacma fusca</name>
    <dbReference type="NCBI Taxonomy" id="39272"/>
    <lineage>
        <taxon>Eukaryota</taxon>
        <taxon>Metazoa</taxon>
        <taxon>Ecdysozoa</taxon>
        <taxon>Arthropoda</taxon>
        <taxon>Hexapoda</taxon>
        <taxon>Collembola</taxon>
        <taxon>Symphypleona</taxon>
        <taxon>Sminthuridae</taxon>
        <taxon>Allacma</taxon>
    </lineage>
</organism>
<dbReference type="OrthoDB" id="5912242at2759"/>
<dbReference type="PANTHER" id="PTHR39069:SF8">
    <property type="entry name" value="FI17111P1"/>
    <property type="match status" value="1"/>
</dbReference>
<dbReference type="Proteomes" id="UP000708208">
    <property type="component" value="Unassembled WGS sequence"/>
</dbReference>
<dbReference type="PROSITE" id="PS01186">
    <property type="entry name" value="EGF_2"/>
    <property type="match status" value="1"/>
</dbReference>
<evidence type="ECO:0000313" key="2">
    <source>
        <dbReference type="EMBL" id="CAG7823297.1"/>
    </source>
</evidence>
<feature type="domain" description="EGF-like" evidence="1">
    <location>
        <begin position="305"/>
        <end position="319"/>
    </location>
</feature>
<evidence type="ECO:0000313" key="3">
    <source>
        <dbReference type="Proteomes" id="UP000708208"/>
    </source>
</evidence>
<name>A0A8J2L064_9HEXA</name>
<proteinExistence type="predicted"/>
<dbReference type="AlphaFoldDB" id="A0A8J2L064"/>
<dbReference type="PANTHER" id="PTHR39069">
    <property type="entry name" value="ECDYSONE-INDUCIBLE GENE E1, ISOFORM A"/>
    <property type="match status" value="1"/>
</dbReference>
<sequence length="432" mass="47433">CVNALIYLVQSEATANITIVQEVGDVCNEIEICIEGTICDNDGLCSCPDPYEQTFNVDTKKCVSKVGEACYLHSDCTKYASCMPRWNSSLGKFSGRCQCVGKYFDLPFERTCEKRSKLGEPCVDHINDINYQPCDISQNLKCINNICQCENESAYVYDVHRKACAIKAGHSCYSNRHNPSICVHGAKCKHYHNLTDSKMKSHKTNSGSLRCRCESGYIRNHEGLCQPGFGVSCDEIHPCFSNEKSSSHLVCSSGRCSCPSPLTQFFENESGNCLNKVNSPCVINHTYCVKHAKCVLREGMVTLTCQCTEGFSSTMEGQCKLNHRMNCHPKLNSTNVECNNDAGLTCQDGQCVCFDSSLSFDASKHNCVSRLGGFCGLHTDSKSGVKFSVGCSGDAGTKCIKNFVGGGSGFPCFCSQDVKVLYPPKQHCDFLI</sequence>